<evidence type="ECO:0000313" key="4">
    <source>
        <dbReference type="Proteomes" id="UP000826656"/>
    </source>
</evidence>
<accession>A0ABQ7WCA7</accession>
<dbReference type="Proteomes" id="UP000826656">
    <property type="component" value="Unassembled WGS sequence"/>
</dbReference>
<protein>
    <recommendedName>
        <fullName evidence="5">Malonyltransferase</fullName>
    </recommendedName>
</protein>
<organism evidence="3 4">
    <name type="scientific">Solanum tuberosum</name>
    <name type="common">Potato</name>
    <dbReference type="NCBI Taxonomy" id="4113"/>
    <lineage>
        <taxon>Eukaryota</taxon>
        <taxon>Viridiplantae</taxon>
        <taxon>Streptophyta</taxon>
        <taxon>Embryophyta</taxon>
        <taxon>Tracheophyta</taxon>
        <taxon>Spermatophyta</taxon>
        <taxon>Magnoliopsida</taxon>
        <taxon>eudicotyledons</taxon>
        <taxon>Gunneridae</taxon>
        <taxon>Pentapetalae</taxon>
        <taxon>asterids</taxon>
        <taxon>lamiids</taxon>
        <taxon>Solanales</taxon>
        <taxon>Solanaceae</taxon>
        <taxon>Solanoideae</taxon>
        <taxon>Solaneae</taxon>
        <taxon>Solanum</taxon>
    </lineage>
</organism>
<proteinExistence type="predicted"/>
<dbReference type="Pfam" id="PF02458">
    <property type="entry name" value="Transferase"/>
    <property type="match status" value="1"/>
</dbReference>
<dbReference type="EMBL" id="JAIVGD010000002">
    <property type="protein sequence ID" value="KAH0778386.1"/>
    <property type="molecule type" value="Genomic_DNA"/>
</dbReference>
<evidence type="ECO:0000313" key="3">
    <source>
        <dbReference type="EMBL" id="KAH0778386.1"/>
    </source>
</evidence>
<evidence type="ECO:0000256" key="1">
    <source>
        <dbReference type="ARBA" id="ARBA00022679"/>
    </source>
</evidence>
<dbReference type="InterPro" id="IPR023213">
    <property type="entry name" value="CAT-like_dom_sf"/>
</dbReference>
<keyword evidence="4" id="KW-1185">Reference proteome</keyword>
<comment type="caution">
    <text evidence="3">The sequence shown here is derived from an EMBL/GenBank/DDBJ whole genome shotgun (WGS) entry which is preliminary data.</text>
</comment>
<sequence>MTSLLIEQCQVAPPPHGGATELTLPLTYFDHIWFGCGYIRRILFYKLPISKLDFVQTIIPTLKHSLSLTLKHYAPLAGNIACPLNSSGYPELRYVTGDSVSVTFIETDMDFNHLIGCTGGQTSPGLAIQVTLFPNLGISVGFSNHHVACDGNTIVKFIRTWSLLNKFGGDEQCLENEFIPFYDRSVIKDPYEQGTIIWDEMKQNMPEIGDIIVTPPLDRVRGTFIIERDNIVKLKNLILSRRPNLSYVTSFTITCAYIWTCLIKSKFAIEEETIDEDVMEIFGCVADYRSRLNPPLPQSYFGNCLVTIASEASRVDLVGKEGFIIAVEIIGEAIKNQMKDEELILNCSWYREFCVVDMKRTLTIAGSPKFNLYDVDFGWGRPEKIEIISIDNSSGISMSISKYKDSDGDLEVGLSLPKIRMSAFAATFDHGLSFL</sequence>
<gene>
    <name evidence="3" type="ORF">KY290_004813</name>
</gene>
<dbReference type="InterPro" id="IPR051504">
    <property type="entry name" value="Plant_metabolite_acyltrans"/>
</dbReference>
<reference evidence="3 4" key="1">
    <citation type="journal article" date="2021" name="bioRxiv">
        <title>Chromosome-scale and haplotype-resolved genome assembly of a tetraploid potato cultivar.</title>
        <authorList>
            <person name="Sun H."/>
            <person name="Jiao W.-B."/>
            <person name="Krause K."/>
            <person name="Campoy J.A."/>
            <person name="Goel M."/>
            <person name="Folz-Donahue K."/>
            <person name="Kukat C."/>
            <person name="Huettel B."/>
            <person name="Schneeberger K."/>
        </authorList>
    </citation>
    <scope>NUCLEOTIDE SEQUENCE [LARGE SCALE GENOMIC DNA]</scope>
    <source>
        <strain evidence="3">SolTubOtavaFocal</strain>
        <tissue evidence="3">Leaves</tissue>
    </source>
</reference>
<evidence type="ECO:0000256" key="2">
    <source>
        <dbReference type="ARBA" id="ARBA00023315"/>
    </source>
</evidence>
<name>A0ABQ7WCA7_SOLTU</name>
<evidence type="ECO:0008006" key="5">
    <source>
        <dbReference type="Google" id="ProtNLM"/>
    </source>
</evidence>
<dbReference type="Gene3D" id="3.30.559.10">
    <property type="entry name" value="Chloramphenicol acetyltransferase-like domain"/>
    <property type="match status" value="2"/>
</dbReference>
<keyword evidence="2" id="KW-0012">Acyltransferase</keyword>
<keyword evidence="1" id="KW-0808">Transferase</keyword>
<dbReference type="PANTHER" id="PTHR31625">
    <property type="match status" value="1"/>
</dbReference>